<keyword evidence="2" id="KW-1185">Reference proteome</keyword>
<evidence type="ECO:0000313" key="2">
    <source>
        <dbReference type="Proteomes" id="UP000784294"/>
    </source>
</evidence>
<proteinExistence type="predicted"/>
<dbReference type="OrthoDB" id="642193at2759"/>
<comment type="caution">
    <text evidence="1">The sequence shown here is derived from an EMBL/GenBank/DDBJ whole genome shotgun (WGS) entry which is preliminary data.</text>
</comment>
<organism evidence="1 2">
    <name type="scientific">Protopolystoma xenopodis</name>
    <dbReference type="NCBI Taxonomy" id="117903"/>
    <lineage>
        <taxon>Eukaryota</taxon>
        <taxon>Metazoa</taxon>
        <taxon>Spiralia</taxon>
        <taxon>Lophotrochozoa</taxon>
        <taxon>Platyhelminthes</taxon>
        <taxon>Monogenea</taxon>
        <taxon>Polyopisthocotylea</taxon>
        <taxon>Polystomatidea</taxon>
        <taxon>Polystomatidae</taxon>
        <taxon>Protopolystoma</taxon>
    </lineage>
</organism>
<evidence type="ECO:0000313" key="1">
    <source>
        <dbReference type="EMBL" id="VEL13911.1"/>
    </source>
</evidence>
<sequence length="136" mass="15112">MDVKSVSEDGGLRRVLAKQNFDPEKCTVIYIANLSLKIAFINTISVVKTVGRNGELDVERTIHGLQRISVESSTKVKQAIYSNYKLFIDAGKAATALQSTIHQMQHDIGKQNKVLHSILELSLFPGIFRTLRKGLS</sequence>
<dbReference type="EMBL" id="CAAALY010019363">
    <property type="protein sequence ID" value="VEL13911.1"/>
    <property type="molecule type" value="Genomic_DNA"/>
</dbReference>
<gene>
    <name evidence="1" type="ORF">PXEA_LOCUS7351</name>
</gene>
<protein>
    <submittedName>
        <fullName evidence="1">Uncharacterized protein</fullName>
    </submittedName>
</protein>
<dbReference type="AlphaFoldDB" id="A0A448WKD7"/>
<accession>A0A448WKD7</accession>
<dbReference type="Proteomes" id="UP000784294">
    <property type="component" value="Unassembled WGS sequence"/>
</dbReference>
<name>A0A448WKD7_9PLAT</name>
<reference evidence="1" key="1">
    <citation type="submission" date="2018-11" db="EMBL/GenBank/DDBJ databases">
        <authorList>
            <consortium name="Pathogen Informatics"/>
        </authorList>
    </citation>
    <scope>NUCLEOTIDE SEQUENCE</scope>
</reference>